<proteinExistence type="predicted"/>
<dbReference type="InterPro" id="IPR006439">
    <property type="entry name" value="HAD-SF_hydro_IA"/>
</dbReference>
<dbReference type="InterPro" id="IPR023214">
    <property type="entry name" value="HAD_sf"/>
</dbReference>
<comment type="caution">
    <text evidence="1">The sequence shown here is derived from an EMBL/GenBank/DDBJ whole genome shotgun (WGS) entry which is preliminary data.</text>
</comment>
<dbReference type="SUPFAM" id="SSF56784">
    <property type="entry name" value="HAD-like"/>
    <property type="match status" value="1"/>
</dbReference>
<name>A0A4Q9VTJ5_9HYPH</name>
<dbReference type="CDD" id="cd02604">
    <property type="entry name" value="HAD_5NT"/>
    <property type="match status" value="1"/>
</dbReference>
<dbReference type="AlphaFoldDB" id="A0A4Q9VTJ5"/>
<sequence length="250" mass="27723">MNVHDPRATELDARGARFARVDTWIFDLDNTLYPAATDLFAQVDAKIRAFVMEALGTTPDEAKRLQKDYYRRYGTTLRGLMLEHGVSPDGFLDFVHDIDHSVIPPDPDLVAAIRALPGRRFVMTNGTRTHAEKVTARIGLSGVFDDIFDIVAADLLPKPNRETYDRFLHGAGIEPTRAAMFEDLSRNLTVPHTLGMRTVLVVPGPDEALGREAWESEGADAPHVEWVTHDLAGFLAEVNPAARQIAPEID</sequence>
<dbReference type="Pfam" id="PF00702">
    <property type="entry name" value="Hydrolase"/>
    <property type="match status" value="1"/>
</dbReference>
<dbReference type="InterPro" id="IPR036412">
    <property type="entry name" value="HAD-like_sf"/>
</dbReference>
<dbReference type="SFLD" id="SFLDG01132">
    <property type="entry name" value="C1.5.3:_5'-Nucleotidase_Like"/>
    <property type="match status" value="1"/>
</dbReference>
<dbReference type="SFLD" id="SFLDS00003">
    <property type="entry name" value="Haloacid_Dehalogenase"/>
    <property type="match status" value="1"/>
</dbReference>
<gene>
    <name evidence="1" type="ORF">EYW49_07210</name>
</gene>
<organism evidence="1 2">
    <name type="scientific">Siculibacillus lacustris</name>
    <dbReference type="NCBI Taxonomy" id="1549641"/>
    <lineage>
        <taxon>Bacteria</taxon>
        <taxon>Pseudomonadati</taxon>
        <taxon>Pseudomonadota</taxon>
        <taxon>Alphaproteobacteria</taxon>
        <taxon>Hyphomicrobiales</taxon>
        <taxon>Ancalomicrobiaceae</taxon>
        <taxon>Siculibacillus</taxon>
    </lineage>
</organism>
<dbReference type="SFLD" id="SFLDG01129">
    <property type="entry name" value="C1.5:_HAD__Beta-PGM__Phosphata"/>
    <property type="match status" value="1"/>
</dbReference>
<protein>
    <submittedName>
        <fullName evidence="1">Pyrimidine 5'-nucleotidase</fullName>
    </submittedName>
</protein>
<evidence type="ECO:0000313" key="1">
    <source>
        <dbReference type="EMBL" id="TBW39270.1"/>
    </source>
</evidence>
<dbReference type="NCBIfam" id="TIGR01509">
    <property type="entry name" value="HAD-SF-IA-v3"/>
    <property type="match status" value="1"/>
</dbReference>
<evidence type="ECO:0000313" key="2">
    <source>
        <dbReference type="Proteomes" id="UP000292781"/>
    </source>
</evidence>
<dbReference type="Proteomes" id="UP000292781">
    <property type="component" value="Unassembled WGS sequence"/>
</dbReference>
<accession>A0A4Q9VTJ5</accession>
<dbReference type="Gene3D" id="1.10.150.450">
    <property type="match status" value="1"/>
</dbReference>
<dbReference type="Gene3D" id="3.40.50.1000">
    <property type="entry name" value="HAD superfamily/HAD-like"/>
    <property type="match status" value="1"/>
</dbReference>
<dbReference type="EMBL" id="SJFN01000008">
    <property type="protein sequence ID" value="TBW39270.1"/>
    <property type="molecule type" value="Genomic_DNA"/>
</dbReference>
<dbReference type="InterPro" id="IPR010237">
    <property type="entry name" value="Pyr-5-nucltdase"/>
</dbReference>
<keyword evidence="2" id="KW-1185">Reference proteome</keyword>
<dbReference type="OrthoDB" id="9803141at2"/>
<dbReference type="PANTHER" id="PTHR12725">
    <property type="entry name" value="HALOACID DEHALOGENASE-LIKE HYDROLASE"/>
    <property type="match status" value="1"/>
</dbReference>
<reference evidence="1 2" key="1">
    <citation type="submission" date="2019-02" db="EMBL/GenBank/DDBJ databases">
        <title>Siculibacillus lacustris gen. nov., sp. nov., a new rosette-forming bacterium isolated from a freshwater crater lake (Lake St. Ana, Romania).</title>
        <authorList>
            <person name="Felfoldi T."/>
            <person name="Marton Z."/>
            <person name="Szabo A."/>
            <person name="Mentes A."/>
            <person name="Boka K."/>
            <person name="Marialigeti K."/>
            <person name="Mathe I."/>
            <person name="Koncz M."/>
            <person name="Schumann P."/>
            <person name="Toth E."/>
        </authorList>
    </citation>
    <scope>NUCLEOTIDE SEQUENCE [LARGE SCALE GENOMIC DNA]</scope>
    <source>
        <strain evidence="1 2">SA-279</strain>
    </source>
</reference>
<dbReference type="PANTHER" id="PTHR12725:SF117">
    <property type="entry name" value="HALOACID DEHALOGENASE-LIKE HYDROLASE"/>
    <property type="match status" value="1"/>
</dbReference>
<dbReference type="NCBIfam" id="TIGR01993">
    <property type="entry name" value="Pyr-5-nucltdase"/>
    <property type="match status" value="1"/>
</dbReference>